<feature type="compositionally biased region" description="Basic and acidic residues" evidence="1">
    <location>
        <begin position="1"/>
        <end position="15"/>
    </location>
</feature>
<dbReference type="EMBL" id="JACGCM010002614">
    <property type="protein sequence ID" value="KAF6138114.1"/>
    <property type="molecule type" value="Genomic_DNA"/>
</dbReference>
<protein>
    <submittedName>
        <fullName evidence="2">Uncharacterized protein</fullName>
    </submittedName>
</protein>
<evidence type="ECO:0000313" key="3">
    <source>
        <dbReference type="Proteomes" id="UP000541444"/>
    </source>
</evidence>
<evidence type="ECO:0000256" key="1">
    <source>
        <dbReference type="SAM" id="MobiDB-lite"/>
    </source>
</evidence>
<sequence length="89" mass="10111">MVSTRDHLKQTKEKLVSPLKIHRKPNSKKKENLEMGDPNERITVLETIVSTLTSTVGELVEQLRLTNLTLDSISASRRSRLKKKGVMEV</sequence>
<reference evidence="2 3" key="1">
    <citation type="journal article" date="2020" name="IScience">
        <title>Genome Sequencing of the Endangered Kingdonia uniflora (Circaeasteraceae, Ranunculales) Reveals Potential Mechanisms of Evolutionary Specialization.</title>
        <authorList>
            <person name="Sun Y."/>
            <person name="Deng T."/>
            <person name="Zhang A."/>
            <person name="Moore M.J."/>
            <person name="Landis J.B."/>
            <person name="Lin N."/>
            <person name="Zhang H."/>
            <person name="Zhang X."/>
            <person name="Huang J."/>
            <person name="Zhang X."/>
            <person name="Sun H."/>
            <person name="Wang H."/>
        </authorList>
    </citation>
    <scope>NUCLEOTIDE SEQUENCE [LARGE SCALE GENOMIC DNA]</scope>
    <source>
        <strain evidence="2">TB1705</strain>
        <tissue evidence="2">Leaf</tissue>
    </source>
</reference>
<dbReference type="AlphaFoldDB" id="A0A7J7L6B6"/>
<comment type="caution">
    <text evidence="2">The sequence shown here is derived from an EMBL/GenBank/DDBJ whole genome shotgun (WGS) entry which is preliminary data.</text>
</comment>
<evidence type="ECO:0000313" key="2">
    <source>
        <dbReference type="EMBL" id="KAF6138114.1"/>
    </source>
</evidence>
<proteinExistence type="predicted"/>
<keyword evidence="3" id="KW-1185">Reference proteome</keyword>
<dbReference type="Proteomes" id="UP000541444">
    <property type="component" value="Unassembled WGS sequence"/>
</dbReference>
<feature type="non-terminal residue" evidence="2">
    <location>
        <position position="89"/>
    </location>
</feature>
<accession>A0A7J7L6B6</accession>
<organism evidence="2 3">
    <name type="scientific">Kingdonia uniflora</name>
    <dbReference type="NCBI Taxonomy" id="39325"/>
    <lineage>
        <taxon>Eukaryota</taxon>
        <taxon>Viridiplantae</taxon>
        <taxon>Streptophyta</taxon>
        <taxon>Embryophyta</taxon>
        <taxon>Tracheophyta</taxon>
        <taxon>Spermatophyta</taxon>
        <taxon>Magnoliopsida</taxon>
        <taxon>Ranunculales</taxon>
        <taxon>Circaeasteraceae</taxon>
        <taxon>Kingdonia</taxon>
    </lineage>
</organism>
<feature type="region of interest" description="Disordered" evidence="1">
    <location>
        <begin position="1"/>
        <end position="38"/>
    </location>
</feature>
<name>A0A7J7L6B6_9MAGN</name>
<gene>
    <name evidence="2" type="ORF">GIB67_033528</name>
</gene>